<evidence type="ECO:0000256" key="3">
    <source>
        <dbReference type="ARBA" id="ARBA00022833"/>
    </source>
</evidence>
<keyword evidence="1" id="KW-0479">Metal-binding</keyword>
<comment type="caution">
    <text evidence="7">The sequence shown here is derived from an EMBL/GenBank/DDBJ whole genome shotgun (WGS) entry which is preliminary data.</text>
</comment>
<proteinExistence type="predicted"/>
<dbReference type="Pfam" id="PF01753">
    <property type="entry name" value="zf-MYND"/>
    <property type="match status" value="1"/>
</dbReference>
<evidence type="ECO:0000256" key="1">
    <source>
        <dbReference type="ARBA" id="ARBA00022723"/>
    </source>
</evidence>
<organism evidence="7 8">
    <name type="scientific">Mycena metata</name>
    <dbReference type="NCBI Taxonomy" id="1033252"/>
    <lineage>
        <taxon>Eukaryota</taxon>
        <taxon>Fungi</taxon>
        <taxon>Dikarya</taxon>
        <taxon>Basidiomycota</taxon>
        <taxon>Agaricomycotina</taxon>
        <taxon>Agaricomycetes</taxon>
        <taxon>Agaricomycetidae</taxon>
        <taxon>Agaricales</taxon>
        <taxon>Marasmiineae</taxon>
        <taxon>Mycenaceae</taxon>
        <taxon>Mycena</taxon>
    </lineage>
</organism>
<dbReference type="Gene3D" id="6.10.140.2220">
    <property type="match status" value="1"/>
</dbReference>
<evidence type="ECO:0000259" key="6">
    <source>
        <dbReference type="PROSITE" id="PS50865"/>
    </source>
</evidence>
<evidence type="ECO:0000313" key="8">
    <source>
        <dbReference type="Proteomes" id="UP001215598"/>
    </source>
</evidence>
<keyword evidence="8" id="KW-1185">Reference proteome</keyword>
<dbReference type="SUPFAM" id="SSF144232">
    <property type="entry name" value="HIT/MYND zinc finger-like"/>
    <property type="match status" value="1"/>
</dbReference>
<accession>A0AAD7H9D8</accession>
<feature type="domain" description="MYND-type" evidence="6">
    <location>
        <begin position="496"/>
        <end position="537"/>
    </location>
</feature>
<dbReference type="GO" id="GO:0008270">
    <property type="term" value="F:zinc ion binding"/>
    <property type="evidence" value="ECO:0007669"/>
    <property type="project" value="UniProtKB-KW"/>
</dbReference>
<dbReference type="InterPro" id="IPR002893">
    <property type="entry name" value="Znf_MYND"/>
</dbReference>
<dbReference type="EMBL" id="JARKIB010000304">
    <property type="protein sequence ID" value="KAJ7715633.1"/>
    <property type="molecule type" value="Genomic_DNA"/>
</dbReference>
<name>A0AAD7H9D8_9AGAR</name>
<protein>
    <recommendedName>
        <fullName evidence="6">MYND-type domain-containing protein</fullName>
    </recommendedName>
</protein>
<feature type="signal peptide" evidence="5">
    <location>
        <begin position="1"/>
        <end position="21"/>
    </location>
</feature>
<sequence length="705" mass="77654">MSTLVLTLSAALRCSFKLTSFAPVGPPAMEYLLSLSGAASPTSNTLQFGHDSILQGPNAVRSQDYVYFIPFLTYNTTDPKLSPPMHRALQIAALDGLPFTTRRVALAAANGSLAHLKTLRSIVGRSTKTSVLPVVYTLLDPARIPTPADIDAFGEQSDIRDLGPVITGALLAWELFRQLGSDVDIPSAAGLDLWPRLWAWFQFLDTYRLSFDLPGLRARDDDKIQRVSELLSFTCICGQQAVDLSKRTPGFYTVVGRSWSFTLADADGPGLRVILAILTRSDFDPEMLEELSEGVGGSCGALASSVTRHIRHIVAEQPGDNRCLAVQLMDTFVRPIESVAEGDTGVMVMFLSALLQKGVIESILHTVISLCESGDFVAINWCFRLLRQILHRRPVLGSTLDKALDRALGLLLRSMVYCASITETQDHITFFLCDLLPSIIVHPRRLRSMQSALKNLDDLASTSSVLETRPWKELQALVRWQSSAGSGSNLSSTCDNIKCNRMSKDLLKRCSACRSTDYCSEGCQRTDWKEGGHRESCSLDRRLSLKCGLTFWERLHMRAVLTADYAMHQSRILCQIARCLRAFPDAGYFLVFECTPTQVTTAAYSLTANDWGPHAAALGDGVPEWTDYVARAARSDGRFTIHVLRCFGVGGVKYWVIPLHSTKPTIDTGLRRIAEDPTIGDDGLVDVVNALIATAKEDREFVETH</sequence>
<keyword evidence="2 4" id="KW-0863">Zinc-finger</keyword>
<keyword evidence="5" id="KW-0732">Signal</keyword>
<reference evidence="7" key="1">
    <citation type="submission" date="2023-03" db="EMBL/GenBank/DDBJ databases">
        <title>Massive genome expansion in bonnet fungi (Mycena s.s.) driven by repeated elements and novel gene families across ecological guilds.</title>
        <authorList>
            <consortium name="Lawrence Berkeley National Laboratory"/>
            <person name="Harder C.B."/>
            <person name="Miyauchi S."/>
            <person name="Viragh M."/>
            <person name="Kuo A."/>
            <person name="Thoen E."/>
            <person name="Andreopoulos B."/>
            <person name="Lu D."/>
            <person name="Skrede I."/>
            <person name="Drula E."/>
            <person name="Henrissat B."/>
            <person name="Morin E."/>
            <person name="Kohler A."/>
            <person name="Barry K."/>
            <person name="LaButti K."/>
            <person name="Morin E."/>
            <person name="Salamov A."/>
            <person name="Lipzen A."/>
            <person name="Mereny Z."/>
            <person name="Hegedus B."/>
            <person name="Baldrian P."/>
            <person name="Stursova M."/>
            <person name="Weitz H."/>
            <person name="Taylor A."/>
            <person name="Grigoriev I.V."/>
            <person name="Nagy L.G."/>
            <person name="Martin F."/>
            <person name="Kauserud H."/>
        </authorList>
    </citation>
    <scope>NUCLEOTIDE SEQUENCE</scope>
    <source>
        <strain evidence="7">CBHHK182m</strain>
    </source>
</reference>
<feature type="chain" id="PRO_5042232381" description="MYND-type domain-containing protein" evidence="5">
    <location>
        <begin position="22"/>
        <end position="705"/>
    </location>
</feature>
<evidence type="ECO:0000256" key="4">
    <source>
        <dbReference type="PROSITE-ProRule" id="PRU00134"/>
    </source>
</evidence>
<evidence type="ECO:0000256" key="5">
    <source>
        <dbReference type="SAM" id="SignalP"/>
    </source>
</evidence>
<dbReference type="AlphaFoldDB" id="A0AAD7H9D8"/>
<dbReference type="PROSITE" id="PS50865">
    <property type="entry name" value="ZF_MYND_2"/>
    <property type="match status" value="1"/>
</dbReference>
<evidence type="ECO:0000256" key="2">
    <source>
        <dbReference type="ARBA" id="ARBA00022771"/>
    </source>
</evidence>
<gene>
    <name evidence="7" type="ORF">B0H16DRAFT_1477251</name>
</gene>
<evidence type="ECO:0000313" key="7">
    <source>
        <dbReference type="EMBL" id="KAJ7715633.1"/>
    </source>
</evidence>
<keyword evidence="3" id="KW-0862">Zinc</keyword>
<dbReference type="Proteomes" id="UP001215598">
    <property type="component" value="Unassembled WGS sequence"/>
</dbReference>